<accession>A0A9N8V1K1</accession>
<gene>
    <name evidence="1" type="ORF">AGERDE_LOCUS847</name>
</gene>
<dbReference type="AlphaFoldDB" id="A0A9N8V1K1"/>
<evidence type="ECO:0000313" key="2">
    <source>
        <dbReference type="Proteomes" id="UP000789831"/>
    </source>
</evidence>
<reference evidence="1" key="1">
    <citation type="submission" date="2021-06" db="EMBL/GenBank/DDBJ databases">
        <authorList>
            <person name="Kallberg Y."/>
            <person name="Tangrot J."/>
            <person name="Rosling A."/>
        </authorList>
    </citation>
    <scope>NUCLEOTIDE SEQUENCE</scope>
    <source>
        <strain evidence="1">MT106</strain>
    </source>
</reference>
<comment type="caution">
    <text evidence="1">The sequence shown here is derived from an EMBL/GenBank/DDBJ whole genome shotgun (WGS) entry which is preliminary data.</text>
</comment>
<protein>
    <submittedName>
        <fullName evidence="1">4779_t:CDS:1</fullName>
    </submittedName>
</protein>
<keyword evidence="2" id="KW-1185">Reference proteome</keyword>
<name>A0A9N8V1K1_9GLOM</name>
<dbReference type="Proteomes" id="UP000789831">
    <property type="component" value="Unassembled WGS sequence"/>
</dbReference>
<dbReference type="OrthoDB" id="2479954at2759"/>
<dbReference type="EMBL" id="CAJVPL010000048">
    <property type="protein sequence ID" value="CAG8438295.1"/>
    <property type="molecule type" value="Genomic_DNA"/>
</dbReference>
<evidence type="ECO:0000313" key="1">
    <source>
        <dbReference type="EMBL" id="CAG8438295.1"/>
    </source>
</evidence>
<sequence>MPLHTNNKNIYSTFPYPNRRRINLRRINLSSSDEQANSDAEPIQGRPKIYPSHMQYYYGPPPPNNIHPSRIPNNNFVPQHNNNIRPVPPYLMSHASSLMFESLNPFPDDVEPLNDLVPPLDGNFPYRPERNEYIQLKIYEIHFDDEVYTSTEMAGPFAAFLLIYRYMFRKFEVKAANLGKFYIPILSALSSVEKVGDHGLALTLAKDQKDSISIVSNDSNDPNKDQKKLRKLIDKIPLERLELIWLHVAYLVKKPPVFINNNHENENTLCKRCHEDMIQIVEKIDPVPDVEIIKDTKKQIIEIKDTFLARFHYESNDQGDEETLDFEVPVCMKYDEFKSAVQSTCDIPKIHEIMCKFVNETANVEFIKVHNDNEWRDAIELLGDATELNFWWTE</sequence>
<organism evidence="1 2">
    <name type="scientific">Ambispora gerdemannii</name>
    <dbReference type="NCBI Taxonomy" id="144530"/>
    <lineage>
        <taxon>Eukaryota</taxon>
        <taxon>Fungi</taxon>
        <taxon>Fungi incertae sedis</taxon>
        <taxon>Mucoromycota</taxon>
        <taxon>Glomeromycotina</taxon>
        <taxon>Glomeromycetes</taxon>
        <taxon>Archaeosporales</taxon>
        <taxon>Ambisporaceae</taxon>
        <taxon>Ambispora</taxon>
    </lineage>
</organism>
<proteinExistence type="predicted"/>